<name>A0A0A2V2V8_PARBA</name>
<evidence type="ECO:0000313" key="1">
    <source>
        <dbReference type="EMBL" id="KGQ00672.1"/>
    </source>
</evidence>
<protein>
    <submittedName>
        <fullName evidence="1">Uncharacterized protein</fullName>
    </submittedName>
</protein>
<dbReference type="VEuPathDB" id="FungiDB:PAAG_12662"/>
<gene>
    <name evidence="1" type="ORF">PAAG_12662</name>
</gene>
<dbReference type="OrthoDB" id="288590at2759"/>
<reference evidence="1 2" key="1">
    <citation type="journal article" date="2011" name="PLoS Genet.">
        <title>Comparative genomic analysis of human fungal pathogens causing paracoccidioidomycosis.</title>
        <authorList>
            <person name="Desjardins C.A."/>
            <person name="Champion M.D."/>
            <person name="Holder J.W."/>
            <person name="Muszewska A."/>
            <person name="Goldberg J."/>
            <person name="Bailao A.M."/>
            <person name="Brigido M.M."/>
            <person name="Ferreira M.E."/>
            <person name="Garcia A.M."/>
            <person name="Grynberg M."/>
            <person name="Gujja S."/>
            <person name="Heiman D.I."/>
            <person name="Henn M.R."/>
            <person name="Kodira C.D."/>
            <person name="Leon-Narvaez H."/>
            <person name="Longo L.V."/>
            <person name="Ma L.J."/>
            <person name="Malavazi I."/>
            <person name="Matsuo A.L."/>
            <person name="Morais F.V."/>
            <person name="Pereira M."/>
            <person name="Rodriguez-Brito S."/>
            <person name="Sakthikumar S."/>
            <person name="Salem-Izacc S.M."/>
            <person name="Sykes S.M."/>
            <person name="Teixeira M.M."/>
            <person name="Vallejo M.C."/>
            <person name="Walter M.E."/>
            <person name="Yandava C."/>
            <person name="Young S."/>
            <person name="Zeng Q."/>
            <person name="Zucker J."/>
            <person name="Felipe M.S."/>
            <person name="Goldman G.H."/>
            <person name="Haas B.J."/>
            <person name="McEwen J.G."/>
            <person name="Nino-Vega G."/>
            <person name="Puccia R."/>
            <person name="San-Blas G."/>
            <person name="Soares C.M."/>
            <person name="Birren B.W."/>
            <person name="Cuomo C.A."/>
        </authorList>
    </citation>
    <scope>NUCLEOTIDE SEQUENCE [LARGE SCALE GENOMIC DNA]</scope>
    <source>
        <strain evidence="2">ATCC MYA-826 / Pb01</strain>
    </source>
</reference>
<dbReference type="RefSeq" id="XP_015702259.1">
    <property type="nucleotide sequence ID" value="XM_015848125.1"/>
</dbReference>
<dbReference type="EMBL" id="KN294047">
    <property type="protein sequence ID" value="KGQ00672.1"/>
    <property type="molecule type" value="Genomic_DNA"/>
</dbReference>
<accession>A0A0A2V2V8</accession>
<dbReference type="KEGG" id="pbl:PAAG_12662"/>
<dbReference type="AlphaFoldDB" id="A0A0A2V2V8"/>
<sequence length="94" mass="11023">MNHSRLLSQEPKEVQKLLRCCQSSSFFFYLDLQDIDGRRIMGDKEALLKATKRIFNSPIKKKMGAGHPLQNHGYCIVHFEKTVKQQLKNKKYKI</sequence>
<dbReference type="Proteomes" id="UP000002059">
    <property type="component" value="Partially assembled WGS sequence"/>
</dbReference>
<dbReference type="GeneID" id="26971243"/>
<organism evidence="1 2">
    <name type="scientific">Paracoccidioides lutzii (strain ATCC MYA-826 / Pb01)</name>
    <name type="common">Paracoccidioides brasiliensis</name>
    <dbReference type="NCBI Taxonomy" id="502779"/>
    <lineage>
        <taxon>Eukaryota</taxon>
        <taxon>Fungi</taxon>
        <taxon>Dikarya</taxon>
        <taxon>Ascomycota</taxon>
        <taxon>Pezizomycotina</taxon>
        <taxon>Eurotiomycetes</taxon>
        <taxon>Eurotiomycetidae</taxon>
        <taxon>Onygenales</taxon>
        <taxon>Ajellomycetaceae</taxon>
        <taxon>Paracoccidioides</taxon>
    </lineage>
</organism>
<evidence type="ECO:0000313" key="2">
    <source>
        <dbReference type="Proteomes" id="UP000002059"/>
    </source>
</evidence>
<dbReference type="HOGENOM" id="CLU_2386792_0_0_1"/>
<proteinExistence type="predicted"/>
<keyword evidence="2" id="KW-1185">Reference proteome</keyword>